<evidence type="ECO:0000256" key="4">
    <source>
        <dbReference type="SAM" id="MobiDB-lite"/>
    </source>
</evidence>
<evidence type="ECO:0000313" key="8">
    <source>
        <dbReference type="Proteomes" id="UP000033651"/>
    </source>
</evidence>
<gene>
    <name evidence="2" type="primary">cpoB</name>
    <name evidence="7" type="ORF">VI08_14785</name>
</gene>
<evidence type="ECO:0000313" key="7">
    <source>
        <dbReference type="EMBL" id="KJV30763.1"/>
    </source>
</evidence>
<evidence type="ECO:0000256" key="3">
    <source>
        <dbReference type="PROSITE-ProRule" id="PRU00339"/>
    </source>
</evidence>
<dbReference type="OrthoDB" id="9768142at2"/>
<dbReference type="GO" id="GO:0043093">
    <property type="term" value="P:FtsZ-dependent cytokinesis"/>
    <property type="evidence" value="ECO:0007669"/>
    <property type="project" value="UniProtKB-UniRule"/>
</dbReference>
<dbReference type="GO" id="GO:0070206">
    <property type="term" value="P:protein trimerization"/>
    <property type="evidence" value="ECO:0007669"/>
    <property type="project" value="InterPro"/>
</dbReference>
<keyword evidence="8" id="KW-1185">Reference proteome</keyword>
<feature type="repeat" description="TPR" evidence="3">
    <location>
        <begin position="183"/>
        <end position="216"/>
    </location>
</feature>
<dbReference type="PATRIC" id="fig|345309.4.peg.2561"/>
<dbReference type="PROSITE" id="PS50005">
    <property type="entry name" value="TPR"/>
    <property type="match status" value="1"/>
</dbReference>
<evidence type="ECO:0000256" key="1">
    <source>
        <dbReference type="ARBA" id="ARBA00022729"/>
    </source>
</evidence>
<organism evidence="7 8">
    <name type="scientific">Luteibacter yeojuensis</name>
    <dbReference type="NCBI Taxonomy" id="345309"/>
    <lineage>
        <taxon>Bacteria</taxon>
        <taxon>Pseudomonadati</taxon>
        <taxon>Pseudomonadota</taxon>
        <taxon>Gammaproteobacteria</taxon>
        <taxon>Lysobacterales</taxon>
        <taxon>Rhodanobacteraceae</taxon>
        <taxon>Luteibacter</taxon>
    </lineage>
</organism>
<keyword evidence="1 2" id="KW-0732">Signal</keyword>
<dbReference type="Pfam" id="PF13525">
    <property type="entry name" value="YfiO"/>
    <property type="match status" value="1"/>
</dbReference>
<dbReference type="Pfam" id="PF16331">
    <property type="entry name" value="TolA_bind_tri"/>
    <property type="match status" value="1"/>
</dbReference>
<keyword evidence="2" id="KW-0132">Cell division</keyword>
<evidence type="ECO:0000256" key="2">
    <source>
        <dbReference type="HAMAP-Rule" id="MF_02066"/>
    </source>
</evidence>
<comment type="similarity">
    <text evidence="2">Belongs to the CpoB family.</text>
</comment>
<keyword evidence="3" id="KW-0802">TPR repeat</keyword>
<dbReference type="InterPro" id="IPR011990">
    <property type="entry name" value="TPR-like_helical_dom_sf"/>
</dbReference>
<feature type="domain" description="Outer membrane lipoprotein BamD-like" evidence="5">
    <location>
        <begin position="146"/>
        <end position="269"/>
    </location>
</feature>
<feature type="domain" description="YbgF trimerisation" evidence="6">
    <location>
        <begin position="22"/>
        <end position="95"/>
    </location>
</feature>
<protein>
    <recommendedName>
        <fullName evidence="2">Cell division coordinator CpoB</fullName>
    </recommendedName>
</protein>
<keyword evidence="2" id="KW-0131">Cell cycle</keyword>
<evidence type="ECO:0000259" key="5">
    <source>
        <dbReference type="Pfam" id="PF13525"/>
    </source>
</evidence>
<accession>A0A0F3KHS7</accession>
<feature type="coiled-coil region" evidence="2">
    <location>
        <begin position="40"/>
        <end position="81"/>
    </location>
</feature>
<evidence type="ECO:0000259" key="6">
    <source>
        <dbReference type="Pfam" id="PF16331"/>
    </source>
</evidence>
<dbReference type="EMBL" id="JZRB01000031">
    <property type="protein sequence ID" value="KJV30763.1"/>
    <property type="molecule type" value="Genomic_DNA"/>
</dbReference>
<dbReference type="Proteomes" id="UP000033651">
    <property type="component" value="Unassembled WGS sequence"/>
</dbReference>
<dbReference type="HAMAP" id="MF_02066">
    <property type="entry name" value="CpoB"/>
    <property type="match status" value="1"/>
</dbReference>
<proteinExistence type="inferred from homology"/>
<dbReference type="InterPro" id="IPR014162">
    <property type="entry name" value="CpoB_C"/>
</dbReference>
<dbReference type="SUPFAM" id="SSF48452">
    <property type="entry name" value="TPR-like"/>
    <property type="match status" value="1"/>
</dbReference>
<dbReference type="InterPro" id="IPR034706">
    <property type="entry name" value="CpoB"/>
</dbReference>
<name>A0A0F3KHS7_9GAMM</name>
<reference evidence="7 8" key="1">
    <citation type="submission" date="2015-03" db="EMBL/GenBank/DDBJ databases">
        <title>Draft genome sequence of Luteibacter yeojuensis strain SU11.</title>
        <authorList>
            <person name="Sulaiman J."/>
            <person name="Priya K."/>
            <person name="Chan K.-G."/>
        </authorList>
    </citation>
    <scope>NUCLEOTIDE SEQUENCE [LARGE SCALE GENOMIC DNA]</scope>
    <source>
        <strain evidence="7 8">SU11</strain>
    </source>
</reference>
<dbReference type="GO" id="GO:0030288">
    <property type="term" value="C:outer membrane-bounded periplasmic space"/>
    <property type="evidence" value="ECO:0007669"/>
    <property type="project" value="UniProtKB-UniRule"/>
</dbReference>
<sequence length="272" mass="28680">MAGAIASATLFAFTASAQDRLSLADRVARLEQQNQANSGTTQLVNQVNDLQQQVAQLQGQIEELQHQNQQLQDSQKAQYADVDSRLGRLEKGGAPAGQPTAAAGGGQPPAPAAANTPAPPQQAAAGPAPAGTAAGGGNPGAASPAEQAAYDAAFKSLRGGDYVTASRGFRDFLVKYPDSALAPNAYYWLGESYYVTMNYQVAIEAFQRLVKNFPQSDKVSDGLLKVGYCQIELKQQDAAIATLKQVSAKYPGTKAAGLAQERLRRLQRQTAN</sequence>
<dbReference type="Gene3D" id="1.20.5.110">
    <property type="match status" value="1"/>
</dbReference>
<dbReference type="InterPro" id="IPR019734">
    <property type="entry name" value="TPR_rpt"/>
</dbReference>
<dbReference type="Gene3D" id="1.25.40.10">
    <property type="entry name" value="Tetratricopeptide repeat domain"/>
    <property type="match status" value="1"/>
</dbReference>
<dbReference type="InterPro" id="IPR032519">
    <property type="entry name" value="YbgF_tri"/>
</dbReference>
<comment type="function">
    <text evidence="2">Mediates coordination of peptidoglycan synthesis and outer membrane constriction during cell division.</text>
</comment>
<keyword evidence="2" id="KW-0574">Periplasm</keyword>
<dbReference type="AlphaFoldDB" id="A0A0F3KHS7"/>
<feature type="region of interest" description="Disordered" evidence="4">
    <location>
        <begin position="88"/>
        <end position="144"/>
    </location>
</feature>
<dbReference type="NCBIfam" id="TIGR02795">
    <property type="entry name" value="tol_pal_ybgF"/>
    <property type="match status" value="1"/>
</dbReference>
<dbReference type="InterPro" id="IPR039565">
    <property type="entry name" value="BamD-like"/>
</dbReference>
<keyword evidence="2" id="KW-0175">Coiled coil</keyword>
<feature type="compositionally biased region" description="Low complexity" evidence="4">
    <location>
        <begin position="112"/>
        <end position="132"/>
    </location>
</feature>
<comment type="caution">
    <text evidence="7">The sequence shown here is derived from an EMBL/GenBank/DDBJ whole genome shotgun (WGS) entry which is preliminary data.</text>
</comment>
<feature type="compositionally biased region" description="Low complexity" evidence="4">
    <location>
        <begin position="92"/>
        <end position="102"/>
    </location>
</feature>
<comment type="subcellular location">
    <subcellularLocation>
        <location evidence="2">Periplasm</location>
    </subcellularLocation>
</comment>